<evidence type="ECO:0000313" key="3">
    <source>
        <dbReference type="Proteomes" id="UP001621512"/>
    </source>
</evidence>
<dbReference type="EMBL" id="CP108341">
    <property type="protein sequence ID" value="WTW29447.1"/>
    <property type="molecule type" value="Genomic_DNA"/>
</dbReference>
<keyword evidence="1" id="KW-0812">Transmembrane</keyword>
<name>A0ABZ1MQP2_STREF</name>
<keyword evidence="1" id="KW-1133">Transmembrane helix</keyword>
<dbReference type="Proteomes" id="UP001621512">
    <property type="component" value="Chromosome"/>
</dbReference>
<protein>
    <submittedName>
        <fullName evidence="2">Uncharacterized protein</fullName>
    </submittedName>
</protein>
<keyword evidence="3" id="KW-1185">Reference proteome</keyword>
<evidence type="ECO:0000256" key="1">
    <source>
        <dbReference type="SAM" id="Phobius"/>
    </source>
</evidence>
<organism evidence="2 3">
    <name type="scientific">Streptomyces purpurascens</name>
    <dbReference type="NCBI Taxonomy" id="1924"/>
    <lineage>
        <taxon>Bacteria</taxon>
        <taxon>Bacillati</taxon>
        <taxon>Actinomycetota</taxon>
        <taxon>Actinomycetes</taxon>
        <taxon>Kitasatosporales</taxon>
        <taxon>Streptomycetaceae</taxon>
        <taxon>Streptomyces</taxon>
    </lineage>
</organism>
<feature type="transmembrane region" description="Helical" evidence="1">
    <location>
        <begin position="83"/>
        <end position="106"/>
    </location>
</feature>
<dbReference type="RefSeq" id="WP_189722828.1">
    <property type="nucleotide sequence ID" value="NZ_BMUK01000003.1"/>
</dbReference>
<sequence length="181" mass="18745">MGERQSGGGLPGRRSRPALPDAEVEALIVASLVRDGVDAEAERRAVAAFRAARDAVAHRGRARRRDDWGPGGRRHPVPSLRTTLSVLFAGLMLVGVALGVIGAAGFPADDGPEPPAPAQGAEADCRDYQEVGGNGQGMNATVWQRLVAAAGGERNVTAYCTAQLAEPKPGGNDDEPAHPTP</sequence>
<proteinExistence type="predicted"/>
<reference evidence="2 3" key="1">
    <citation type="submission" date="2022-10" db="EMBL/GenBank/DDBJ databases">
        <title>The complete genomes of actinobacterial strains from the NBC collection.</title>
        <authorList>
            <person name="Joergensen T.S."/>
            <person name="Alvarez Arevalo M."/>
            <person name="Sterndorff E.B."/>
            <person name="Faurdal D."/>
            <person name="Vuksanovic O."/>
            <person name="Mourched A.-S."/>
            <person name="Charusanti P."/>
            <person name="Shaw S."/>
            <person name="Blin K."/>
            <person name="Weber T."/>
        </authorList>
    </citation>
    <scope>NUCLEOTIDE SEQUENCE [LARGE SCALE GENOMIC DNA]</scope>
    <source>
        <strain evidence="2 3">NBC_00017</strain>
    </source>
</reference>
<accession>A0ABZ1MQP2</accession>
<keyword evidence="1" id="KW-0472">Membrane</keyword>
<gene>
    <name evidence="2" type="ORF">OHU35_26790</name>
</gene>
<evidence type="ECO:0000313" key="2">
    <source>
        <dbReference type="EMBL" id="WTW29447.1"/>
    </source>
</evidence>